<accession>A0A913ZF32</accession>
<dbReference type="GeneID" id="119723111"/>
<dbReference type="Proteomes" id="UP000887568">
    <property type="component" value="Unplaced"/>
</dbReference>
<name>A0A913ZF32_PATMI</name>
<evidence type="ECO:0000313" key="4">
    <source>
        <dbReference type="Proteomes" id="UP000887568"/>
    </source>
</evidence>
<feature type="region of interest" description="Disordered" evidence="1">
    <location>
        <begin position="122"/>
        <end position="162"/>
    </location>
</feature>
<keyword evidence="4" id="KW-1185">Reference proteome</keyword>
<keyword evidence="2" id="KW-0732">Signal</keyword>
<dbReference type="EnsemblMetazoa" id="XM_038193647.1">
    <property type="protein sequence ID" value="XP_038049575.1"/>
    <property type="gene ID" value="LOC119723111"/>
</dbReference>
<dbReference type="RefSeq" id="XP_038049575.1">
    <property type="nucleotide sequence ID" value="XM_038193647.1"/>
</dbReference>
<dbReference type="OMA" id="ACHYYIT"/>
<feature type="chain" id="PRO_5037540586" evidence="2">
    <location>
        <begin position="24"/>
        <end position="199"/>
    </location>
</feature>
<organism evidence="3 4">
    <name type="scientific">Patiria miniata</name>
    <name type="common">Bat star</name>
    <name type="synonym">Asterina miniata</name>
    <dbReference type="NCBI Taxonomy" id="46514"/>
    <lineage>
        <taxon>Eukaryota</taxon>
        <taxon>Metazoa</taxon>
        <taxon>Echinodermata</taxon>
        <taxon>Eleutherozoa</taxon>
        <taxon>Asterozoa</taxon>
        <taxon>Asteroidea</taxon>
        <taxon>Valvatacea</taxon>
        <taxon>Valvatida</taxon>
        <taxon>Asterinidae</taxon>
        <taxon>Patiria</taxon>
    </lineage>
</organism>
<sequence>MASLWRLLCVLFVALLCYSCTFSTAVEWCVPNGSISYNVSCSCNASSSTNETCDDEPPILPDFPDFPCSLVITDCSLCVTTEIPTTSTETSTVWTTTTVTTTSTPPTGTTLTAVTMNNTQSTATPSITTHTTHGTTVTGSSTISTIGTPHTTPIGGPHTTPPGPQTLEVKMSRCLTKLSDPQFTMYHILLDLQHNQWYS</sequence>
<evidence type="ECO:0000256" key="2">
    <source>
        <dbReference type="SAM" id="SignalP"/>
    </source>
</evidence>
<evidence type="ECO:0000313" key="3">
    <source>
        <dbReference type="EnsemblMetazoa" id="XP_038049575.1"/>
    </source>
</evidence>
<reference evidence="3" key="1">
    <citation type="submission" date="2022-11" db="UniProtKB">
        <authorList>
            <consortium name="EnsemblMetazoa"/>
        </authorList>
    </citation>
    <scope>IDENTIFICATION</scope>
</reference>
<feature type="compositionally biased region" description="Low complexity" evidence="1">
    <location>
        <begin position="124"/>
        <end position="158"/>
    </location>
</feature>
<proteinExistence type="predicted"/>
<protein>
    <submittedName>
        <fullName evidence="3">Uncharacterized protein</fullName>
    </submittedName>
</protein>
<evidence type="ECO:0000256" key="1">
    <source>
        <dbReference type="SAM" id="MobiDB-lite"/>
    </source>
</evidence>
<feature type="signal peptide" evidence="2">
    <location>
        <begin position="1"/>
        <end position="23"/>
    </location>
</feature>
<dbReference type="AlphaFoldDB" id="A0A913ZF32"/>